<dbReference type="InterPro" id="IPR029055">
    <property type="entry name" value="Ntn_hydrolases_N"/>
</dbReference>
<feature type="binding site" evidence="10">
    <location>
        <begin position="471"/>
        <end position="472"/>
    </location>
    <ligand>
        <name>L-glutamate</name>
        <dbReference type="ChEBI" id="CHEBI:29985"/>
    </ligand>
</feature>
<feature type="binding site" evidence="10">
    <location>
        <begin position="418"/>
        <end position="420"/>
    </location>
    <ligand>
        <name>L-glutamate</name>
        <dbReference type="ChEBI" id="CHEBI:29985"/>
    </ligand>
</feature>
<dbReference type="EC" id="3.4.19.13" evidence="11"/>
<keyword evidence="11" id="KW-0317">Glutathione biosynthesis</keyword>
<comment type="catalytic activity">
    <reaction evidence="8 11">
        <text>an N-terminal (5-L-glutamyl)-[peptide] + an alpha-amino acid = 5-L-glutamyl amino acid + an N-terminal L-alpha-aminoacyl-[peptide]</text>
        <dbReference type="Rhea" id="RHEA:23904"/>
        <dbReference type="Rhea" id="RHEA-COMP:9780"/>
        <dbReference type="Rhea" id="RHEA-COMP:9795"/>
        <dbReference type="ChEBI" id="CHEBI:77644"/>
        <dbReference type="ChEBI" id="CHEBI:78597"/>
        <dbReference type="ChEBI" id="CHEBI:78599"/>
        <dbReference type="ChEBI" id="CHEBI:78608"/>
        <dbReference type="EC" id="2.3.2.2"/>
    </reaction>
</comment>
<dbReference type="PROSITE" id="PS00462">
    <property type="entry name" value="G_GLU_TRANSPEPTIDASE"/>
    <property type="match status" value="1"/>
</dbReference>
<keyword evidence="5 11" id="KW-0378">Hydrolase</keyword>
<dbReference type="RefSeq" id="WP_115219123.1">
    <property type="nucleotide sequence ID" value="NZ_UHIA01000004.1"/>
</dbReference>
<keyword evidence="15" id="KW-1185">Reference proteome</keyword>
<dbReference type="SUPFAM" id="SSF56235">
    <property type="entry name" value="N-terminal nucleophile aminohydrolases (Ntn hydrolases)"/>
    <property type="match status" value="1"/>
</dbReference>
<dbReference type="Gene3D" id="1.10.246.130">
    <property type="match status" value="1"/>
</dbReference>
<feature type="binding site" evidence="10">
    <location>
        <position position="493"/>
    </location>
    <ligand>
        <name>L-glutamate</name>
        <dbReference type="ChEBI" id="CHEBI:29985"/>
    </ligand>
</feature>
<keyword evidence="13" id="KW-0732">Signal</keyword>
<comment type="PTM">
    <text evidence="11">Cleaved by autocatalysis into a large and a small subunit.</text>
</comment>
<gene>
    <name evidence="14" type="primary">ggt</name>
    <name evidence="14" type="ORF">NCTC10717_02019</name>
</gene>
<evidence type="ECO:0000256" key="7">
    <source>
        <dbReference type="ARBA" id="ARBA00023315"/>
    </source>
</evidence>
<name>A0A380N3A0_9GAMM</name>
<evidence type="ECO:0000256" key="5">
    <source>
        <dbReference type="ARBA" id="ARBA00022801"/>
    </source>
</evidence>
<comment type="similarity">
    <text evidence="3 11">Belongs to the gamma-glutamyltransferase family.</text>
</comment>
<keyword evidence="4 11" id="KW-0808">Transferase</keyword>
<keyword evidence="7 11" id="KW-0012">Acyltransferase</keyword>
<evidence type="ECO:0000256" key="1">
    <source>
        <dbReference type="ARBA" id="ARBA00001049"/>
    </source>
</evidence>
<evidence type="ECO:0000256" key="10">
    <source>
        <dbReference type="PIRSR" id="PIRSR600101-2"/>
    </source>
</evidence>
<dbReference type="InterPro" id="IPR043138">
    <property type="entry name" value="GGT_lsub"/>
</dbReference>
<evidence type="ECO:0000256" key="6">
    <source>
        <dbReference type="ARBA" id="ARBA00023145"/>
    </source>
</evidence>
<dbReference type="EC" id="2.3.2.2" evidence="11"/>
<dbReference type="InterPro" id="IPR043137">
    <property type="entry name" value="GGT_ssub_C"/>
</dbReference>
<accession>A0A380N3A0</accession>
<dbReference type="PRINTS" id="PR01210">
    <property type="entry name" value="GGTRANSPTASE"/>
</dbReference>
<comment type="pathway">
    <text evidence="11">Sulfur metabolism; glutathione metabolism.</text>
</comment>
<feature type="signal peptide" evidence="13">
    <location>
        <begin position="1"/>
        <end position="27"/>
    </location>
</feature>
<dbReference type="Gene3D" id="3.60.20.40">
    <property type="match status" value="1"/>
</dbReference>
<proteinExistence type="inferred from homology"/>
<dbReference type="UniPathway" id="UPA00204"/>
<dbReference type="OrthoDB" id="5297205at2"/>
<dbReference type="InterPro" id="IPR000101">
    <property type="entry name" value="GGT_peptidase"/>
</dbReference>
<dbReference type="GO" id="GO:0006751">
    <property type="term" value="P:glutathione catabolic process"/>
    <property type="evidence" value="ECO:0007669"/>
    <property type="project" value="UniProtKB-UniRule"/>
</dbReference>
<evidence type="ECO:0000313" key="14">
    <source>
        <dbReference type="EMBL" id="SUO98277.1"/>
    </source>
</evidence>
<dbReference type="Proteomes" id="UP000254575">
    <property type="component" value="Unassembled WGS sequence"/>
</dbReference>
<evidence type="ECO:0000256" key="8">
    <source>
        <dbReference type="ARBA" id="ARBA00047417"/>
    </source>
</evidence>
<evidence type="ECO:0000313" key="15">
    <source>
        <dbReference type="Proteomes" id="UP000254575"/>
    </source>
</evidence>
<protein>
    <recommendedName>
        <fullName evidence="11">Glutathione hydrolase proenzyme</fullName>
        <ecNumber evidence="11">2.3.2.2</ecNumber>
        <ecNumber evidence="11">3.4.19.13</ecNumber>
    </recommendedName>
    <component>
        <recommendedName>
            <fullName evidence="11">Glutathione hydrolase large chain</fullName>
        </recommendedName>
    </component>
    <component>
        <recommendedName>
            <fullName evidence="11">Glutathione hydrolase small chain</fullName>
        </recommendedName>
    </component>
</protein>
<feature type="binding site" evidence="10">
    <location>
        <position position="123"/>
    </location>
    <ligand>
        <name>L-glutamate</name>
        <dbReference type="ChEBI" id="CHEBI:29985"/>
    </ligand>
</feature>
<evidence type="ECO:0000256" key="2">
    <source>
        <dbReference type="ARBA" id="ARBA00001089"/>
    </source>
</evidence>
<dbReference type="GO" id="GO:0103068">
    <property type="term" value="F:leukotriene C4 gamma-glutamyl transferase activity"/>
    <property type="evidence" value="ECO:0007669"/>
    <property type="project" value="UniProtKB-EC"/>
</dbReference>
<organism evidence="14 15">
    <name type="scientific">Suttonella indologenes</name>
    <dbReference type="NCBI Taxonomy" id="13276"/>
    <lineage>
        <taxon>Bacteria</taxon>
        <taxon>Pseudomonadati</taxon>
        <taxon>Pseudomonadota</taxon>
        <taxon>Gammaproteobacteria</taxon>
        <taxon>Cardiobacteriales</taxon>
        <taxon>Cardiobacteriaceae</taxon>
        <taxon>Suttonella</taxon>
    </lineage>
</organism>
<dbReference type="InterPro" id="IPR055262">
    <property type="entry name" value="GGT_CS"/>
</dbReference>
<evidence type="ECO:0000256" key="9">
    <source>
        <dbReference type="PIRSR" id="PIRSR600101-1"/>
    </source>
</evidence>
<evidence type="ECO:0000256" key="11">
    <source>
        <dbReference type="RuleBase" id="RU368036"/>
    </source>
</evidence>
<evidence type="ECO:0000256" key="4">
    <source>
        <dbReference type="ARBA" id="ARBA00022679"/>
    </source>
</evidence>
<dbReference type="PANTHER" id="PTHR43199:SF1">
    <property type="entry name" value="GLUTATHIONE HYDROLASE PROENZYME"/>
    <property type="match status" value="1"/>
</dbReference>
<dbReference type="GO" id="GO:0006750">
    <property type="term" value="P:glutathione biosynthetic process"/>
    <property type="evidence" value="ECO:0007669"/>
    <property type="project" value="UniProtKB-KW"/>
</dbReference>
<sequence>MTTIFTRKTALLSAALLLATQSALVGAKTAAPAAKPVYSDAIFSENAIHQPVWAANGMVASQQEQASQVGLEILQQGGNAVDAAVAVGFALAVTLPRAGNIGGGGFMMIYDAKTGETIALDYREMAPAKAFRDMYLDEAGNAVEEKSRFHGLAVGVPGTVAGLLKALEEHGSMSREQVLAPAIKLAADGIIVTPEFSNSLNGLKERLGKWESTRKIFFREDGNVLQPGELFKQPDLAQSLRLIAEKGAAGFYEGETAEKIVKAVNEAGGLMSVEDFKNYQAIKREPVKGQYRGYEIVSMPPPSSGGAHIIQILNILEGYDLKASGHNTAQTIHYMSEAMKLAYADRSEYLGDPDFVKVPLKGIISKDYAEELRGQIDPEKSRPSAEIKPGKPQPYESDQTTHYSVVDKNGNAVSNTYTINFSYGTGLVADGTGILLNNEMDDFSAKPGVPNGYGLIGGDANAVEGGKRPLSSMSPTIVLKDGKPYLVTGTPGGSRIITTVLQVIVNVIDHEMNIAEATHALRIHDQWLPDEIRVEHALNNDTIRLLESMGHKVERRAVMGSTQSIMITPQGLYGASDPRIPDAATLGY</sequence>
<keyword evidence="6 11" id="KW-0865">Zymogen</keyword>
<feature type="binding site" evidence="10">
    <location>
        <position position="442"/>
    </location>
    <ligand>
        <name>L-glutamate</name>
        <dbReference type="ChEBI" id="CHEBI:29985"/>
    </ligand>
</feature>
<dbReference type="FunFam" id="3.60.20.40:FF:000003">
    <property type="entry name" value="Gamma-glutamyltranspeptidase"/>
    <property type="match status" value="1"/>
</dbReference>
<dbReference type="PANTHER" id="PTHR43199">
    <property type="entry name" value="GLUTATHIONE HYDROLASE"/>
    <property type="match status" value="1"/>
</dbReference>
<comment type="subunit">
    <text evidence="11">This enzyme consists of two polypeptide chains, which are synthesized in precursor form from a single polypeptide.</text>
</comment>
<dbReference type="NCBIfam" id="TIGR00066">
    <property type="entry name" value="g_glut_trans"/>
    <property type="match status" value="1"/>
</dbReference>
<dbReference type="AlphaFoldDB" id="A0A380N3A0"/>
<feature type="chain" id="PRO_5016690631" description="Glutathione hydrolase proenzyme" evidence="13">
    <location>
        <begin position="28"/>
        <end position="588"/>
    </location>
</feature>
<dbReference type="InterPro" id="IPR051792">
    <property type="entry name" value="GGT_bact"/>
</dbReference>
<comment type="catalytic activity">
    <reaction evidence="1 11">
        <text>an S-substituted glutathione + H2O = an S-substituted L-cysteinylglycine + L-glutamate</text>
        <dbReference type="Rhea" id="RHEA:59468"/>
        <dbReference type="ChEBI" id="CHEBI:15377"/>
        <dbReference type="ChEBI" id="CHEBI:29985"/>
        <dbReference type="ChEBI" id="CHEBI:90779"/>
        <dbReference type="ChEBI" id="CHEBI:143103"/>
        <dbReference type="EC" id="3.4.19.13"/>
    </reaction>
</comment>
<feature type="region of interest" description="Disordered" evidence="12">
    <location>
        <begin position="375"/>
        <end position="399"/>
    </location>
</feature>
<dbReference type="Pfam" id="PF01019">
    <property type="entry name" value="G_glu_transpept"/>
    <property type="match status" value="1"/>
</dbReference>
<evidence type="ECO:0000256" key="12">
    <source>
        <dbReference type="SAM" id="MobiDB-lite"/>
    </source>
</evidence>
<feature type="active site" description="Nucleophile" evidence="9">
    <location>
        <position position="400"/>
    </location>
</feature>
<dbReference type="EMBL" id="UHIA01000004">
    <property type="protein sequence ID" value="SUO98277.1"/>
    <property type="molecule type" value="Genomic_DNA"/>
</dbReference>
<reference evidence="14 15" key="1">
    <citation type="submission" date="2018-06" db="EMBL/GenBank/DDBJ databases">
        <authorList>
            <consortium name="Pathogen Informatics"/>
            <person name="Doyle S."/>
        </authorList>
    </citation>
    <scope>NUCLEOTIDE SEQUENCE [LARGE SCALE GENOMIC DNA]</scope>
    <source>
        <strain evidence="14 15">NCTC10717</strain>
    </source>
</reference>
<evidence type="ECO:0000256" key="13">
    <source>
        <dbReference type="SAM" id="SignalP"/>
    </source>
</evidence>
<comment type="catalytic activity">
    <reaction evidence="2 11">
        <text>glutathione + H2O = L-cysteinylglycine + L-glutamate</text>
        <dbReference type="Rhea" id="RHEA:28807"/>
        <dbReference type="ChEBI" id="CHEBI:15377"/>
        <dbReference type="ChEBI" id="CHEBI:29985"/>
        <dbReference type="ChEBI" id="CHEBI:57925"/>
        <dbReference type="ChEBI" id="CHEBI:61694"/>
        <dbReference type="EC" id="3.4.19.13"/>
    </reaction>
</comment>
<feature type="compositionally biased region" description="Basic and acidic residues" evidence="12">
    <location>
        <begin position="375"/>
        <end position="389"/>
    </location>
</feature>
<dbReference type="GO" id="GO:0036374">
    <property type="term" value="F:glutathione hydrolase activity"/>
    <property type="evidence" value="ECO:0007669"/>
    <property type="project" value="UniProtKB-UniRule"/>
</dbReference>
<evidence type="ECO:0000256" key="3">
    <source>
        <dbReference type="ARBA" id="ARBA00009381"/>
    </source>
</evidence>